<dbReference type="InterPro" id="IPR000477">
    <property type="entry name" value="RT_dom"/>
</dbReference>
<accession>A0A2N9J6I4</accession>
<evidence type="ECO:0008006" key="5">
    <source>
        <dbReference type="Google" id="ProtNLM"/>
    </source>
</evidence>
<proteinExistence type="predicted"/>
<dbReference type="InterPro" id="IPR043502">
    <property type="entry name" value="DNA/RNA_pol_sf"/>
</dbReference>
<dbReference type="GO" id="GO:0004523">
    <property type="term" value="F:RNA-DNA hybrid ribonuclease activity"/>
    <property type="evidence" value="ECO:0007669"/>
    <property type="project" value="InterPro"/>
</dbReference>
<evidence type="ECO:0000259" key="2">
    <source>
        <dbReference type="Pfam" id="PF00078"/>
    </source>
</evidence>
<dbReference type="Pfam" id="PF13456">
    <property type="entry name" value="RVT_3"/>
    <property type="match status" value="1"/>
</dbReference>
<dbReference type="PANTHER" id="PTHR33710:SF71">
    <property type="entry name" value="ENDONUCLEASE_EXONUCLEASE_PHOSPHATASE DOMAIN-CONTAINING PROTEIN"/>
    <property type="match status" value="1"/>
</dbReference>
<evidence type="ECO:0000259" key="3">
    <source>
        <dbReference type="Pfam" id="PF13456"/>
    </source>
</evidence>
<feature type="region of interest" description="Disordered" evidence="1">
    <location>
        <begin position="259"/>
        <end position="293"/>
    </location>
</feature>
<dbReference type="AlphaFoldDB" id="A0A2N9J6I4"/>
<sequence>MGVVKEIIAKAWNTVNEVDVEGVDKNVFLFTFKHEVDVHGLPLNRQGEVNLKKIGRMLGTVLEADVARSGRSAGHEIKNCLVGGIRLLSSEQISEGIYGNWLRVESTKYQPGIDLEGLILSDWVECTVQPIQGASTSNIEHQTHMDQPENWVNGGQVAGTRYEGLVLDEPQKSEQVACHRLLSCQPLTAAEKSQSKDVAMSRDKQLLIHYEPSQLESSNSGFSSGKGDQLVNGPSLIIDSESVSSFAYGPTILLGHKNGPSVTRPVASLGKRKEAHEPTAKGELKSSSKLKNQARAKVSKGVAECRNKLSGDGVKNVSESVELVMLGDFNNIVRGSKKQGGSSFGARSSKSLQNFMNDVRAIDLGFCGSKFTRSNRRAGLANIRERLDRGICNVNWQALFPKAGVKHLTAANSDHCPIILDTSMEMSKGVRPFRFEAMWTKDRSSLGVIENAWASEVEGYQKFKLPKKLMRTSKELIAWNKSTFGYAQDLESLLSPYISEAENFELSRIPEPEEIRMVIISKLLVNRLRPLLAKLIDPAQAVFVPSRWIAENIVLAQEIVHSFKKTKKKKGFVGFKLDFHKAYDSLEWDFIYLVLKAVGFDHRVISLIQQCISTVNFTLLMNGTKSSSFSPSRGLHQGDPLSPYLFILCMDVLAKLIDREVSSEVCILYLEGVESAKPLMARRACKLVGSGDRILVWDDPWIPSLPSFLPRPAVPSNSIQCLVVSQLMNHSKTAWDLGKLKFLFDDETIKAILNIPKWSIAQEDGWIWVKTNNGDFSIKSAFQETTSGFCRFGAYPFEDVWIQHQILDFIKAVIFPPADVKAISGGERKFVLLGAIILDVIWKSRNLKVHENKVIEVGRALRSIQASFCEHGLAVAMDFSCVVVVARDWRGELVFALSKKAKTIIPLQAEMEAIWWSVQLALSHGFSAVCFESDSSSCIEVLLKPAASIPWRIRRCVLDVLSLAADFPDWSFRWIHREANGAADSSC</sequence>
<dbReference type="SUPFAM" id="SSF56219">
    <property type="entry name" value="DNase I-like"/>
    <property type="match status" value="1"/>
</dbReference>
<gene>
    <name evidence="4" type="ORF">FSB_LOCUS60909</name>
</gene>
<dbReference type="CDD" id="cd06222">
    <property type="entry name" value="RNase_H_like"/>
    <property type="match status" value="1"/>
</dbReference>
<feature type="compositionally biased region" description="Basic and acidic residues" evidence="1">
    <location>
        <begin position="271"/>
        <end position="286"/>
    </location>
</feature>
<dbReference type="SUPFAM" id="SSF56672">
    <property type="entry name" value="DNA/RNA polymerases"/>
    <property type="match status" value="1"/>
</dbReference>
<dbReference type="EMBL" id="OIVN01006433">
    <property type="protein sequence ID" value="SPD33027.1"/>
    <property type="molecule type" value="Genomic_DNA"/>
</dbReference>
<dbReference type="Gene3D" id="3.30.420.10">
    <property type="entry name" value="Ribonuclease H-like superfamily/Ribonuclease H"/>
    <property type="match status" value="1"/>
</dbReference>
<reference evidence="4" key="1">
    <citation type="submission" date="2018-02" db="EMBL/GenBank/DDBJ databases">
        <authorList>
            <person name="Cohen D.B."/>
            <person name="Kent A.D."/>
        </authorList>
    </citation>
    <scope>NUCLEOTIDE SEQUENCE</scope>
</reference>
<evidence type="ECO:0000313" key="4">
    <source>
        <dbReference type="EMBL" id="SPD33027.1"/>
    </source>
</evidence>
<dbReference type="Gene3D" id="3.60.10.10">
    <property type="entry name" value="Endonuclease/exonuclease/phosphatase"/>
    <property type="match status" value="1"/>
</dbReference>
<dbReference type="PANTHER" id="PTHR33710">
    <property type="entry name" value="BNAC02G09200D PROTEIN"/>
    <property type="match status" value="1"/>
</dbReference>
<dbReference type="GO" id="GO:0003676">
    <property type="term" value="F:nucleic acid binding"/>
    <property type="evidence" value="ECO:0007669"/>
    <property type="project" value="InterPro"/>
</dbReference>
<dbReference type="InterPro" id="IPR044730">
    <property type="entry name" value="RNase_H-like_dom_plant"/>
</dbReference>
<evidence type="ECO:0000256" key="1">
    <source>
        <dbReference type="SAM" id="MobiDB-lite"/>
    </source>
</evidence>
<organism evidence="4">
    <name type="scientific">Fagus sylvatica</name>
    <name type="common">Beechnut</name>
    <dbReference type="NCBI Taxonomy" id="28930"/>
    <lineage>
        <taxon>Eukaryota</taxon>
        <taxon>Viridiplantae</taxon>
        <taxon>Streptophyta</taxon>
        <taxon>Embryophyta</taxon>
        <taxon>Tracheophyta</taxon>
        <taxon>Spermatophyta</taxon>
        <taxon>Magnoliopsida</taxon>
        <taxon>eudicotyledons</taxon>
        <taxon>Gunneridae</taxon>
        <taxon>Pentapetalae</taxon>
        <taxon>rosids</taxon>
        <taxon>fabids</taxon>
        <taxon>Fagales</taxon>
        <taxon>Fagaceae</taxon>
        <taxon>Fagus</taxon>
    </lineage>
</organism>
<feature type="domain" description="RNase H type-1" evidence="3">
    <location>
        <begin position="882"/>
        <end position="985"/>
    </location>
</feature>
<protein>
    <recommendedName>
        <fullName evidence="5">Reverse transcriptase domain-containing protein</fullName>
    </recommendedName>
</protein>
<feature type="domain" description="Reverse transcriptase" evidence="2">
    <location>
        <begin position="515"/>
        <end position="669"/>
    </location>
</feature>
<dbReference type="InterPro" id="IPR002156">
    <property type="entry name" value="RNaseH_domain"/>
</dbReference>
<name>A0A2N9J6I4_FAGSY</name>
<dbReference type="InterPro" id="IPR036691">
    <property type="entry name" value="Endo/exonu/phosph_ase_sf"/>
</dbReference>
<dbReference type="InterPro" id="IPR036397">
    <property type="entry name" value="RNaseH_sf"/>
</dbReference>
<dbReference type="Pfam" id="PF00078">
    <property type="entry name" value="RVT_1"/>
    <property type="match status" value="1"/>
</dbReference>